<evidence type="ECO:0000256" key="4">
    <source>
        <dbReference type="ARBA" id="ARBA00022723"/>
    </source>
</evidence>
<dbReference type="GO" id="GO:0006364">
    <property type="term" value="P:rRNA processing"/>
    <property type="evidence" value="ECO:0007669"/>
    <property type="project" value="InterPro"/>
</dbReference>
<dbReference type="GO" id="GO:0004519">
    <property type="term" value="F:endonuclease activity"/>
    <property type="evidence" value="ECO:0007669"/>
    <property type="project" value="UniProtKB-KW"/>
</dbReference>
<evidence type="ECO:0000256" key="2">
    <source>
        <dbReference type="ARBA" id="ARBA00010875"/>
    </source>
</evidence>
<evidence type="ECO:0000256" key="7">
    <source>
        <dbReference type="ARBA" id="ARBA00022833"/>
    </source>
</evidence>
<evidence type="ECO:0000313" key="9">
    <source>
        <dbReference type="Proteomes" id="UP000051952"/>
    </source>
</evidence>
<protein>
    <submittedName>
        <fullName evidence="8">Uncharacterized protein</fullName>
    </submittedName>
</protein>
<dbReference type="PROSITE" id="PS01306">
    <property type="entry name" value="UPF0054"/>
    <property type="match status" value="1"/>
</dbReference>
<keyword evidence="5" id="KW-0255">Endonuclease</keyword>
<dbReference type="GO" id="GO:0046872">
    <property type="term" value="F:metal ion binding"/>
    <property type="evidence" value="ECO:0007669"/>
    <property type="project" value="UniProtKB-KW"/>
</dbReference>
<gene>
    <name evidence="8" type="ORF">BSAL_53475</name>
</gene>
<evidence type="ECO:0000256" key="1">
    <source>
        <dbReference type="ARBA" id="ARBA00001947"/>
    </source>
</evidence>
<dbReference type="HAMAP" id="MF_00009">
    <property type="entry name" value="Endoribonucl_YbeY"/>
    <property type="match status" value="1"/>
</dbReference>
<dbReference type="SUPFAM" id="SSF55486">
    <property type="entry name" value="Metalloproteases ('zincins'), catalytic domain"/>
    <property type="match status" value="1"/>
</dbReference>
<dbReference type="Pfam" id="PF02130">
    <property type="entry name" value="YbeY"/>
    <property type="match status" value="1"/>
</dbReference>
<dbReference type="Gene3D" id="3.40.390.30">
    <property type="entry name" value="Metalloproteases ('zincins'), catalytic domain"/>
    <property type="match status" value="1"/>
</dbReference>
<evidence type="ECO:0000313" key="8">
    <source>
        <dbReference type="EMBL" id="CUE71612.1"/>
    </source>
</evidence>
<sequence>MRRSCILQQRNAYQWLQIHGTQHSAVHSAVELYFTAMMHIMKLPIDCELHVRMVGMSEMRQMHWERKGQDRVTDVLTFPGSGSGTSEIYAANELLFGDGGEFDLDDDLQESQRNFTTVSARNELLDLGDIYICPKYIKARCRRFPNRNLKLPDYAQAAYVHAFLHALGYDHKLEEEFLEMTVCEKWLARNVTRSLERSLSFEERSTLFGNQWLARNVTRSLERTMSFEERSTLFGNLL</sequence>
<evidence type="ECO:0000256" key="5">
    <source>
        <dbReference type="ARBA" id="ARBA00022759"/>
    </source>
</evidence>
<keyword evidence="6" id="KW-0378">Hydrolase</keyword>
<evidence type="ECO:0000256" key="6">
    <source>
        <dbReference type="ARBA" id="ARBA00022801"/>
    </source>
</evidence>
<reference evidence="9" key="1">
    <citation type="submission" date="2015-09" db="EMBL/GenBank/DDBJ databases">
        <authorList>
            <consortium name="Pathogen Informatics"/>
        </authorList>
    </citation>
    <scope>NUCLEOTIDE SEQUENCE [LARGE SCALE GENOMIC DNA]</scope>
    <source>
        <strain evidence="9">Lake Konstanz</strain>
    </source>
</reference>
<dbReference type="OrthoDB" id="27226at2759"/>
<dbReference type="NCBIfam" id="TIGR00043">
    <property type="entry name" value="rRNA maturation RNase YbeY"/>
    <property type="match status" value="1"/>
</dbReference>
<keyword evidence="3" id="KW-0540">Nuclease</keyword>
<accession>A0A0S4ILL3</accession>
<dbReference type="AlphaFoldDB" id="A0A0S4ILL3"/>
<proteinExistence type="inferred from homology"/>
<dbReference type="Proteomes" id="UP000051952">
    <property type="component" value="Unassembled WGS sequence"/>
</dbReference>
<evidence type="ECO:0000256" key="3">
    <source>
        <dbReference type="ARBA" id="ARBA00022722"/>
    </source>
</evidence>
<organism evidence="8 9">
    <name type="scientific">Bodo saltans</name>
    <name type="common">Flagellated protozoan</name>
    <dbReference type="NCBI Taxonomy" id="75058"/>
    <lineage>
        <taxon>Eukaryota</taxon>
        <taxon>Discoba</taxon>
        <taxon>Euglenozoa</taxon>
        <taxon>Kinetoplastea</taxon>
        <taxon>Metakinetoplastina</taxon>
        <taxon>Eubodonida</taxon>
        <taxon>Bodonidae</taxon>
        <taxon>Bodo</taxon>
    </lineage>
</organism>
<dbReference type="VEuPathDB" id="TriTrypDB:BSAL_53475"/>
<dbReference type="EMBL" id="CYKH01000110">
    <property type="protein sequence ID" value="CUE71612.1"/>
    <property type="molecule type" value="Genomic_DNA"/>
</dbReference>
<keyword evidence="9" id="KW-1185">Reference proteome</keyword>
<comment type="similarity">
    <text evidence="2">Belongs to the endoribonuclease YbeY family.</text>
</comment>
<dbReference type="InterPro" id="IPR002036">
    <property type="entry name" value="YbeY"/>
</dbReference>
<keyword evidence="4" id="KW-0479">Metal-binding</keyword>
<dbReference type="GO" id="GO:0004222">
    <property type="term" value="F:metalloendopeptidase activity"/>
    <property type="evidence" value="ECO:0007669"/>
    <property type="project" value="InterPro"/>
</dbReference>
<keyword evidence="7" id="KW-0862">Zinc</keyword>
<comment type="cofactor">
    <cofactor evidence="1">
        <name>Zn(2+)</name>
        <dbReference type="ChEBI" id="CHEBI:29105"/>
    </cofactor>
</comment>
<dbReference type="InterPro" id="IPR023091">
    <property type="entry name" value="MetalPrtase_cat_dom_sf_prd"/>
</dbReference>
<name>A0A0S4ILL3_BODSA</name>
<dbReference type="InterPro" id="IPR020549">
    <property type="entry name" value="YbeY_CS"/>
</dbReference>